<accession>A0A1S9DWM5</accession>
<keyword evidence="3" id="KW-0418">Kinase</keyword>
<keyword evidence="3" id="KW-0808">Transferase</keyword>
<reference evidence="3 4" key="1">
    <citation type="submission" date="2016-10" db="EMBL/GenBank/DDBJ databases">
        <title>Genome sequencing of Aspergillus oryzae BCC7051.</title>
        <authorList>
            <person name="Thammarongtham C."/>
            <person name="Vorapreeda T."/>
            <person name="Nookaew I."/>
            <person name="Srisuk T."/>
            <person name="Land M."/>
            <person name="Jeennor S."/>
            <person name="Laoteng K."/>
        </authorList>
    </citation>
    <scope>NUCLEOTIDE SEQUENCE [LARGE SCALE GENOMIC DNA]</scope>
    <source>
        <strain evidence="3 4">BCC7051</strain>
    </source>
</reference>
<evidence type="ECO:0000313" key="2">
    <source>
        <dbReference type="EMBL" id="GMG34984.1"/>
    </source>
</evidence>
<organism evidence="3 4">
    <name type="scientific">Aspergillus oryzae</name>
    <name type="common">Yellow koji mold</name>
    <dbReference type="NCBI Taxonomy" id="5062"/>
    <lineage>
        <taxon>Eukaryota</taxon>
        <taxon>Fungi</taxon>
        <taxon>Dikarya</taxon>
        <taxon>Ascomycota</taxon>
        <taxon>Pezizomycotina</taxon>
        <taxon>Eurotiomycetes</taxon>
        <taxon>Eurotiomycetidae</taxon>
        <taxon>Eurotiales</taxon>
        <taxon>Aspergillaceae</taxon>
        <taxon>Aspergillus</taxon>
        <taxon>Aspergillus subgen. Circumdati</taxon>
    </lineage>
</organism>
<protein>
    <submittedName>
        <fullName evidence="3">Protein kinase</fullName>
    </submittedName>
    <submittedName>
        <fullName evidence="2">Unnamed protein product</fullName>
    </submittedName>
</protein>
<dbReference type="GO" id="GO:0004672">
    <property type="term" value="F:protein kinase activity"/>
    <property type="evidence" value="ECO:0007669"/>
    <property type="project" value="InterPro"/>
</dbReference>
<dbReference type="Gene3D" id="1.10.510.10">
    <property type="entry name" value="Transferase(Phosphotransferase) domain 1"/>
    <property type="match status" value="1"/>
</dbReference>
<dbReference type="SUPFAM" id="SSF56112">
    <property type="entry name" value="Protein kinase-like (PK-like)"/>
    <property type="match status" value="1"/>
</dbReference>
<dbReference type="Proteomes" id="UP000190312">
    <property type="component" value="Unassembled WGS sequence"/>
</dbReference>
<evidence type="ECO:0000259" key="1">
    <source>
        <dbReference type="PROSITE" id="PS50011"/>
    </source>
</evidence>
<dbReference type="InterPro" id="IPR011009">
    <property type="entry name" value="Kinase-like_dom_sf"/>
</dbReference>
<dbReference type="GO" id="GO:0005524">
    <property type="term" value="F:ATP binding"/>
    <property type="evidence" value="ECO:0007669"/>
    <property type="project" value="InterPro"/>
</dbReference>
<gene>
    <name evidence="2" type="ORF">Aory04_001026000</name>
    <name evidence="3" type="ORF">OAory_01011930</name>
</gene>
<dbReference type="EMBL" id="BSYA01000154">
    <property type="protein sequence ID" value="GMG34984.1"/>
    <property type="molecule type" value="Genomic_DNA"/>
</dbReference>
<comment type="caution">
    <text evidence="3">The sequence shown here is derived from an EMBL/GenBank/DDBJ whole genome shotgun (WGS) entry which is preliminary data.</text>
</comment>
<dbReference type="PROSITE" id="PS50011">
    <property type="entry name" value="PROTEIN_KINASE_DOM"/>
    <property type="match status" value="1"/>
</dbReference>
<dbReference type="Pfam" id="PF00069">
    <property type="entry name" value="Pkinase"/>
    <property type="match status" value="1"/>
</dbReference>
<dbReference type="AlphaFoldDB" id="A0A1S9DWM5"/>
<name>A0A1S9DWM5_ASPOZ</name>
<dbReference type="Proteomes" id="UP001165205">
    <property type="component" value="Unassembled WGS sequence"/>
</dbReference>
<reference evidence="2" key="2">
    <citation type="submission" date="2023-04" db="EMBL/GenBank/DDBJ databases">
        <title>Aspergillus oryzae NBRC 4228.</title>
        <authorList>
            <person name="Ichikawa N."/>
            <person name="Sato H."/>
            <person name="Tonouchi N."/>
        </authorList>
    </citation>
    <scope>NUCLEOTIDE SEQUENCE</scope>
    <source>
        <strain evidence="2">NBRC 4228</strain>
    </source>
</reference>
<dbReference type="EMBL" id="MKZY01000002">
    <property type="protein sequence ID" value="OOO13444.1"/>
    <property type="molecule type" value="Genomic_DNA"/>
</dbReference>
<dbReference type="InterPro" id="IPR000719">
    <property type="entry name" value="Prot_kinase_dom"/>
</dbReference>
<feature type="domain" description="Protein kinase" evidence="1">
    <location>
        <begin position="1"/>
        <end position="163"/>
    </location>
</feature>
<evidence type="ECO:0000313" key="4">
    <source>
        <dbReference type="Proteomes" id="UP000190312"/>
    </source>
</evidence>
<proteinExistence type="predicted"/>
<sequence>MLEEVQICERSRKNPHRNIAAYHGCEVKDGRITGIYFTKYTETLMQRVNPGKLGKRAFASQVRGGMSDEVQRWMDGVESGMRHLHSLGIVHNDINPSNIMLDGNIPVIIDFDSCGQEGHSVDTVKRTYEWYDENVKEAMPSNDIDALEEMRMWLLGDTAKLKF</sequence>
<dbReference type="OrthoDB" id="4062651at2759"/>
<evidence type="ECO:0000313" key="3">
    <source>
        <dbReference type="EMBL" id="OOO13444.1"/>
    </source>
</evidence>